<gene>
    <name evidence="10" type="ORF">PPACK8108_LOCUS9468</name>
</gene>
<comment type="caution">
    <text evidence="10">The sequence shown here is derived from an EMBL/GenBank/DDBJ whole genome shotgun (WGS) entry which is preliminary data.</text>
</comment>
<dbReference type="GO" id="GO:0005524">
    <property type="term" value="F:ATP binding"/>
    <property type="evidence" value="ECO:0007669"/>
    <property type="project" value="UniProtKB-KW"/>
</dbReference>
<keyword evidence="4" id="KW-0547">Nucleotide-binding</keyword>
<feature type="region of interest" description="Disordered" evidence="8">
    <location>
        <begin position="1"/>
        <end position="42"/>
    </location>
</feature>
<evidence type="ECO:0000256" key="6">
    <source>
        <dbReference type="ARBA" id="ARBA00023242"/>
    </source>
</evidence>
<dbReference type="Gene3D" id="1.20.272.10">
    <property type="match status" value="1"/>
</dbReference>
<dbReference type="InterPro" id="IPR050238">
    <property type="entry name" value="DNA_Rep/Repair_Clamp_Loader"/>
</dbReference>
<keyword evidence="11" id="KW-1185">Reference proteome</keyword>
<dbReference type="InterPro" id="IPR003593">
    <property type="entry name" value="AAA+_ATPase"/>
</dbReference>
<dbReference type="GO" id="GO:0005634">
    <property type="term" value="C:nucleus"/>
    <property type="evidence" value="ECO:0007669"/>
    <property type="project" value="UniProtKB-SubCell"/>
</dbReference>
<dbReference type="InterPro" id="IPR008921">
    <property type="entry name" value="DNA_pol3_clamp-load_cplx_C"/>
</dbReference>
<dbReference type="InterPro" id="IPR013748">
    <property type="entry name" value="Rep_factorC_C"/>
</dbReference>
<evidence type="ECO:0000256" key="5">
    <source>
        <dbReference type="ARBA" id="ARBA00022840"/>
    </source>
</evidence>
<evidence type="ECO:0000256" key="7">
    <source>
        <dbReference type="ARBA" id="ARBA00040745"/>
    </source>
</evidence>
<keyword evidence="5" id="KW-0067">ATP-binding</keyword>
<accession>A0AAV0AYF2</accession>
<dbReference type="Gene3D" id="1.10.8.60">
    <property type="match status" value="1"/>
</dbReference>
<dbReference type="Pfam" id="PF00004">
    <property type="entry name" value="AAA"/>
    <property type="match status" value="1"/>
</dbReference>
<dbReference type="GO" id="GO:0003677">
    <property type="term" value="F:DNA binding"/>
    <property type="evidence" value="ECO:0007669"/>
    <property type="project" value="InterPro"/>
</dbReference>
<dbReference type="AlphaFoldDB" id="A0AAV0AYF2"/>
<keyword evidence="6" id="KW-0539">Nucleus</keyword>
<dbReference type="GO" id="GO:0016887">
    <property type="term" value="F:ATP hydrolysis activity"/>
    <property type="evidence" value="ECO:0007669"/>
    <property type="project" value="InterPro"/>
</dbReference>
<dbReference type="SUPFAM" id="SSF52540">
    <property type="entry name" value="P-loop containing nucleoside triphosphate hydrolases"/>
    <property type="match status" value="1"/>
</dbReference>
<dbReference type="GO" id="GO:0031391">
    <property type="term" value="C:Elg1 RFC-like complex"/>
    <property type="evidence" value="ECO:0007669"/>
    <property type="project" value="UniProtKB-ARBA"/>
</dbReference>
<evidence type="ECO:0000256" key="3">
    <source>
        <dbReference type="ARBA" id="ARBA00022705"/>
    </source>
</evidence>
<dbReference type="Gene3D" id="3.40.50.300">
    <property type="entry name" value="P-loop containing nucleotide triphosphate hydrolases"/>
    <property type="match status" value="1"/>
</dbReference>
<dbReference type="InterPro" id="IPR027417">
    <property type="entry name" value="P-loop_NTPase"/>
</dbReference>
<dbReference type="GO" id="GO:0003689">
    <property type="term" value="F:DNA clamp loader activity"/>
    <property type="evidence" value="ECO:0007669"/>
    <property type="project" value="TreeGrafter"/>
</dbReference>
<dbReference type="PANTHER" id="PTHR11669:SF20">
    <property type="entry name" value="REPLICATION FACTOR C SUBUNIT 4"/>
    <property type="match status" value="1"/>
</dbReference>
<evidence type="ECO:0000259" key="9">
    <source>
        <dbReference type="SMART" id="SM00382"/>
    </source>
</evidence>
<feature type="compositionally biased region" description="Low complexity" evidence="8">
    <location>
        <begin position="11"/>
        <end position="21"/>
    </location>
</feature>
<dbReference type="EMBL" id="CALTRL010002048">
    <property type="protein sequence ID" value="CAH7674569.1"/>
    <property type="molecule type" value="Genomic_DNA"/>
</dbReference>
<dbReference type="InterPro" id="IPR003959">
    <property type="entry name" value="ATPase_AAA_core"/>
</dbReference>
<name>A0AAV0AYF2_PHAPC</name>
<keyword evidence="3" id="KW-0235">DNA replication</keyword>
<dbReference type="Pfam" id="PF08542">
    <property type="entry name" value="Rep_fac_C"/>
    <property type="match status" value="1"/>
</dbReference>
<evidence type="ECO:0000256" key="1">
    <source>
        <dbReference type="ARBA" id="ARBA00004123"/>
    </source>
</evidence>
<comment type="subcellular location">
    <subcellularLocation>
        <location evidence="1">Nucleus</location>
    </subcellularLocation>
</comment>
<evidence type="ECO:0000256" key="4">
    <source>
        <dbReference type="ARBA" id="ARBA00022741"/>
    </source>
</evidence>
<comment type="similarity">
    <text evidence="2">Belongs to the activator 1 small subunits family.</text>
</comment>
<dbReference type="CDD" id="cd00009">
    <property type="entry name" value="AAA"/>
    <property type="match status" value="1"/>
</dbReference>
<dbReference type="FunFam" id="3.40.50.300:FF:000237">
    <property type="entry name" value="replication factor C subunit 4"/>
    <property type="match status" value="1"/>
</dbReference>
<dbReference type="GO" id="GO:0006281">
    <property type="term" value="P:DNA repair"/>
    <property type="evidence" value="ECO:0007669"/>
    <property type="project" value="TreeGrafter"/>
</dbReference>
<dbReference type="Proteomes" id="UP001153365">
    <property type="component" value="Unassembled WGS sequence"/>
</dbReference>
<dbReference type="SUPFAM" id="SSF48019">
    <property type="entry name" value="post-AAA+ oligomerization domain-like"/>
    <property type="match status" value="1"/>
</dbReference>
<organism evidence="10 11">
    <name type="scientific">Phakopsora pachyrhizi</name>
    <name type="common">Asian soybean rust disease fungus</name>
    <dbReference type="NCBI Taxonomy" id="170000"/>
    <lineage>
        <taxon>Eukaryota</taxon>
        <taxon>Fungi</taxon>
        <taxon>Dikarya</taxon>
        <taxon>Basidiomycota</taxon>
        <taxon>Pucciniomycotina</taxon>
        <taxon>Pucciniomycetes</taxon>
        <taxon>Pucciniales</taxon>
        <taxon>Phakopsoraceae</taxon>
        <taxon>Phakopsora</taxon>
    </lineage>
</organism>
<dbReference type="SMART" id="SM00382">
    <property type="entry name" value="AAA"/>
    <property type="match status" value="1"/>
</dbReference>
<dbReference type="GO" id="GO:0005663">
    <property type="term" value="C:DNA replication factor C complex"/>
    <property type="evidence" value="ECO:0007669"/>
    <property type="project" value="TreeGrafter"/>
</dbReference>
<evidence type="ECO:0000313" key="11">
    <source>
        <dbReference type="Proteomes" id="UP001153365"/>
    </source>
</evidence>
<dbReference type="PANTHER" id="PTHR11669">
    <property type="entry name" value="REPLICATION FACTOR C / DNA POLYMERASE III GAMMA-TAU SUBUNIT"/>
    <property type="match status" value="1"/>
</dbReference>
<sequence length="423" mass="47109">MNAFDFMRVGSKNQQKQNQSSEVKDSEGVGSKVATGSRQDDLPWVEKYRPRSIDSVEGQESTTRVLSKALSRADLPHMLFYGPPGTGKTSTILALARELFGPELMKTRILELNASDERGISVVRDKIKNFAKVSISPPKPGYPCPAFKIIILDEADSMTQDAQSALRRIMETYSKITRFCLICNYVTRIIEPIVSRCSKFRFKAISRTDTLAKLNQISTLESLRFISTTGATGVDEEEARSKVLNSLIDLSAGDLRKSITFLQSLSKFNLNRPDLSKDHHDEKYNVEKLIEYKDLEEIGGFIPVRKLSSLLREVGVDDSILDLNGADKGEDLDRARKAVGVTAFERIKEAVEGILVQGYSAIQLLDQLHDLILLNPLITSKPKSMISIVLGEADKALNDGSDEFLQVLNVCLRIYKILKSSDS</sequence>
<evidence type="ECO:0000313" key="10">
    <source>
        <dbReference type="EMBL" id="CAH7674569.1"/>
    </source>
</evidence>
<dbReference type="FunFam" id="1.20.272.10:FF:000011">
    <property type="entry name" value="Replication factor C subunit 2"/>
    <property type="match status" value="1"/>
</dbReference>
<evidence type="ECO:0000256" key="8">
    <source>
        <dbReference type="SAM" id="MobiDB-lite"/>
    </source>
</evidence>
<protein>
    <recommendedName>
        <fullName evidence="7">Replication factor C subunit 2</fullName>
    </recommendedName>
</protein>
<dbReference type="GO" id="GO:0006271">
    <property type="term" value="P:DNA strand elongation involved in DNA replication"/>
    <property type="evidence" value="ECO:0007669"/>
    <property type="project" value="UniProtKB-ARBA"/>
</dbReference>
<proteinExistence type="inferred from homology"/>
<evidence type="ECO:0000256" key="2">
    <source>
        <dbReference type="ARBA" id="ARBA00005378"/>
    </source>
</evidence>
<feature type="domain" description="AAA+ ATPase" evidence="9">
    <location>
        <begin position="74"/>
        <end position="206"/>
    </location>
</feature>
<reference evidence="10" key="1">
    <citation type="submission" date="2022-06" db="EMBL/GenBank/DDBJ databases">
        <authorList>
            <consortium name="SYNGENTA / RWTH Aachen University"/>
        </authorList>
    </citation>
    <scope>NUCLEOTIDE SEQUENCE</scope>
</reference>